<keyword evidence="7" id="KW-0067">ATP-binding</keyword>
<evidence type="ECO:0000256" key="2">
    <source>
        <dbReference type="ARBA" id="ARBA00012438"/>
    </source>
</evidence>
<comment type="catalytic activity">
    <reaction evidence="1">
        <text>ATP + protein L-histidine = ADP + protein N-phospho-L-histidine.</text>
        <dbReference type="EC" id="2.7.13.3"/>
    </reaction>
</comment>
<evidence type="ECO:0000256" key="1">
    <source>
        <dbReference type="ARBA" id="ARBA00000085"/>
    </source>
</evidence>
<dbReference type="SMART" id="SM00387">
    <property type="entry name" value="HATPase_c"/>
    <property type="match status" value="1"/>
</dbReference>
<evidence type="ECO:0000256" key="3">
    <source>
        <dbReference type="ARBA" id="ARBA00022553"/>
    </source>
</evidence>
<dbReference type="STRING" id="709032.Sulku_0926"/>
<dbReference type="InterPro" id="IPR004358">
    <property type="entry name" value="Sig_transdc_His_kin-like_C"/>
</dbReference>
<dbReference type="PROSITE" id="PS50109">
    <property type="entry name" value="HIS_KIN"/>
    <property type="match status" value="1"/>
</dbReference>
<accession>E4U2E0</accession>
<dbReference type="Gene3D" id="3.30.565.10">
    <property type="entry name" value="Histidine kinase-like ATPase, C-terminal domain"/>
    <property type="match status" value="1"/>
</dbReference>
<keyword evidence="3" id="KW-0597">Phosphoprotein</keyword>
<dbReference type="eggNOG" id="COG0642">
    <property type="taxonomic scope" value="Bacteria"/>
</dbReference>
<dbReference type="InterPro" id="IPR003661">
    <property type="entry name" value="HisK_dim/P_dom"/>
</dbReference>
<evidence type="ECO:0000313" key="10">
    <source>
        <dbReference type="EMBL" id="ADR33590.1"/>
    </source>
</evidence>
<keyword evidence="5" id="KW-0547">Nucleotide-binding</keyword>
<name>E4U2E0_SULKY</name>
<gene>
    <name evidence="10" type="ordered locus">Sulku_0926</name>
</gene>
<dbReference type="InterPro" id="IPR036097">
    <property type="entry name" value="HisK_dim/P_sf"/>
</dbReference>
<evidence type="ECO:0000256" key="8">
    <source>
        <dbReference type="ARBA" id="ARBA00023012"/>
    </source>
</evidence>
<dbReference type="EC" id="2.7.13.3" evidence="2"/>
<feature type="domain" description="Histidine kinase" evidence="9">
    <location>
        <begin position="127"/>
        <end position="328"/>
    </location>
</feature>
<dbReference type="RefSeq" id="WP_013459787.1">
    <property type="nucleotide sequence ID" value="NC_014762.1"/>
</dbReference>
<protein>
    <recommendedName>
        <fullName evidence="2">histidine kinase</fullName>
        <ecNumber evidence="2">2.7.13.3</ecNumber>
    </recommendedName>
</protein>
<reference evidence="10 11" key="1">
    <citation type="journal article" date="2012" name="Stand. Genomic Sci.">
        <title>Complete genome sequence of the sulfur compounds oxidizing chemolithoautotroph Sulfuricurvum kujiense type strain (YK-1(T)).</title>
        <authorList>
            <person name="Han C."/>
            <person name="Kotsyurbenko O."/>
            <person name="Chertkov O."/>
            <person name="Held B."/>
            <person name="Lapidus A."/>
            <person name="Nolan M."/>
            <person name="Lucas S."/>
            <person name="Hammon N."/>
            <person name="Deshpande S."/>
            <person name="Cheng J.F."/>
            <person name="Tapia R."/>
            <person name="Goodwin L.A."/>
            <person name="Pitluck S."/>
            <person name="Liolios K."/>
            <person name="Pagani I."/>
            <person name="Ivanova N."/>
            <person name="Mavromatis K."/>
            <person name="Mikhailova N."/>
            <person name="Pati A."/>
            <person name="Chen A."/>
            <person name="Palaniappan K."/>
            <person name="Land M."/>
            <person name="Hauser L."/>
            <person name="Chang Y.J."/>
            <person name="Jeffries C.D."/>
            <person name="Brambilla E.M."/>
            <person name="Rohde M."/>
            <person name="Spring S."/>
            <person name="Sikorski J."/>
            <person name="Goker M."/>
            <person name="Woyke T."/>
            <person name="Bristow J."/>
            <person name="Eisen J.A."/>
            <person name="Markowitz V."/>
            <person name="Hugenholtz P."/>
            <person name="Kyrpides N.C."/>
            <person name="Klenk H.P."/>
            <person name="Detter J.C."/>
        </authorList>
    </citation>
    <scope>NUCLEOTIDE SEQUENCE [LARGE SCALE GENOMIC DNA]</scope>
    <source>
        <strain evidence="11">ATCC BAA-921 / DSM 16994 / JCM 11577 / YK-1</strain>
    </source>
</reference>
<evidence type="ECO:0000259" key="9">
    <source>
        <dbReference type="PROSITE" id="PS50109"/>
    </source>
</evidence>
<dbReference type="Gene3D" id="1.10.287.130">
    <property type="match status" value="1"/>
</dbReference>
<dbReference type="Pfam" id="PF02518">
    <property type="entry name" value="HATPase_c"/>
    <property type="match status" value="1"/>
</dbReference>
<evidence type="ECO:0000256" key="5">
    <source>
        <dbReference type="ARBA" id="ARBA00022741"/>
    </source>
</evidence>
<dbReference type="SUPFAM" id="SSF47384">
    <property type="entry name" value="Homodimeric domain of signal transducing histidine kinase"/>
    <property type="match status" value="1"/>
</dbReference>
<dbReference type="Pfam" id="PF00512">
    <property type="entry name" value="HisKA"/>
    <property type="match status" value="1"/>
</dbReference>
<keyword evidence="6 10" id="KW-0418">Kinase</keyword>
<dbReference type="KEGG" id="sku:Sulku_0926"/>
<sequence length="328" mass="37737">MPEMISPAELKALIDQTYKVEEEYVALRQSYDHLQSTIEQVIEFLPNAIWIVETDGSIFLQNSQAKALGKLFDTLHLDEEDYEMTFKERSYLIKSAQHNEKRLLSATDITEQKRKENLATMGQMAAHLSHEIRNPIGSIALLASTLMKRVKEENKPIVMEIQKSLYRIERIIKATLMFSKGSNAQKNALRWWQIREALTSAIGYYSYAKNIEFDFPEEDFELYGDLDLLTMLFTNFVFNAIDAIELDEEEEGKIQILHSLEGEFHVFEIYDSGIPIENKKWLFEAFKSTKERGNGLGLVLSKNIVESHGGEIALCEGERKGFRFTLSS</sequence>
<dbReference type="PANTHER" id="PTHR43065">
    <property type="entry name" value="SENSOR HISTIDINE KINASE"/>
    <property type="match status" value="1"/>
</dbReference>
<dbReference type="InterPro" id="IPR036890">
    <property type="entry name" value="HATPase_C_sf"/>
</dbReference>
<dbReference type="Proteomes" id="UP000008721">
    <property type="component" value="Chromosome"/>
</dbReference>
<dbReference type="PANTHER" id="PTHR43065:SF10">
    <property type="entry name" value="PEROXIDE STRESS-ACTIVATED HISTIDINE KINASE MAK3"/>
    <property type="match status" value="1"/>
</dbReference>
<keyword evidence="4" id="KW-0808">Transferase</keyword>
<dbReference type="HOGENOM" id="CLU_000445_114_39_7"/>
<dbReference type="EMBL" id="CP002355">
    <property type="protein sequence ID" value="ADR33590.1"/>
    <property type="molecule type" value="Genomic_DNA"/>
</dbReference>
<dbReference type="AlphaFoldDB" id="E4U2E0"/>
<evidence type="ECO:0000256" key="7">
    <source>
        <dbReference type="ARBA" id="ARBA00022840"/>
    </source>
</evidence>
<dbReference type="SUPFAM" id="SSF55874">
    <property type="entry name" value="ATPase domain of HSP90 chaperone/DNA topoisomerase II/histidine kinase"/>
    <property type="match status" value="1"/>
</dbReference>
<keyword evidence="8" id="KW-0902">Two-component regulatory system</keyword>
<evidence type="ECO:0000256" key="4">
    <source>
        <dbReference type="ARBA" id="ARBA00022679"/>
    </source>
</evidence>
<keyword evidence="11" id="KW-1185">Reference proteome</keyword>
<dbReference type="CDD" id="cd00082">
    <property type="entry name" value="HisKA"/>
    <property type="match status" value="1"/>
</dbReference>
<dbReference type="InterPro" id="IPR005467">
    <property type="entry name" value="His_kinase_dom"/>
</dbReference>
<proteinExistence type="predicted"/>
<dbReference type="CDD" id="cd00075">
    <property type="entry name" value="HATPase"/>
    <property type="match status" value="1"/>
</dbReference>
<dbReference type="GO" id="GO:0000155">
    <property type="term" value="F:phosphorelay sensor kinase activity"/>
    <property type="evidence" value="ECO:0007669"/>
    <property type="project" value="InterPro"/>
</dbReference>
<dbReference type="InterPro" id="IPR003594">
    <property type="entry name" value="HATPase_dom"/>
</dbReference>
<organism evidence="10 11">
    <name type="scientific">Sulfuricurvum kujiense (strain ATCC BAA-921 / DSM 16994 / JCM 11577 / YK-1)</name>
    <dbReference type="NCBI Taxonomy" id="709032"/>
    <lineage>
        <taxon>Bacteria</taxon>
        <taxon>Pseudomonadati</taxon>
        <taxon>Campylobacterota</taxon>
        <taxon>Epsilonproteobacteria</taxon>
        <taxon>Campylobacterales</taxon>
        <taxon>Sulfurimonadaceae</taxon>
        <taxon>Sulfuricurvum</taxon>
    </lineage>
</organism>
<evidence type="ECO:0000256" key="6">
    <source>
        <dbReference type="ARBA" id="ARBA00022777"/>
    </source>
</evidence>
<dbReference type="GO" id="GO:0005524">
    <property type="term" value="F:ATP binding"/>
    <property type="evidence" value="ECO:0007669"/>
    <property type="project" value="UniProtKB-KW"/>
</dbReference>
<dbReference type="SMART" id="SM00388">
    <property type="entry name" value="HisKA"/>
    <property type="match status" value="1"/>
</dbReference>
<evidence type="ECO:0000313" key="11">
    <source>
        <dbReference type="Proteomes" id="UP000008721"/>
    </source>
</evidence>
<dbReference type="PRINTS" id="PR00344">
    <property type="entry name" value="BCTRLSENSOR"/>
</dbReference>